<gene>
    <name evidence="1" type="ORF">AQPE_2487</name>
</gene>
<accession>A0A5K7S9Z8</accession>
<dbReference type="Proteomes" id="UP001193389">
    <property type="component" value="Chromosome"/>
</dbReference>
<dbReference type="KEGG" id="anf:AQPE_2487"/>
<name>A0A5K7S9Z8_9BACT</name>
<dbReference type="EMBL" id="AP018694">
    <property type="protein sequence ID" value="BBE18325.1"/>
    <property type="molecule type" value="Genomic_DNA"/>
</dbReference>
<proteinExistence type="predicted"/>
<dbReference type="AlphaFoldDB" id="A0A5K7S9Z8"/>
<evidence type="ECO:0000313" key="1">
    <source>
        <dbReference type="EMBL" id="BBE18325.1"/>
    </source>
</evidence>
<reference evidence="1" key="1">
    <citation type="journal article" date="2020" name="Int. J. Syst. Evol. Microbiol.">
        <title>Aquipluma nitroreducens gen. nov. sp. nov., a novel facultatively anaerobic bacterium isolated from a freshwater lake.</title>
        <authorList>
            <person name="Watanabe M."/>
            <person name="Kojima H."/>
            <person name="Fukui M."/>
        </authorList>
    </citation>
    <scope>NUCLEOTIDE SEQUENCE</scope>
    <source>
        <strain evidence="1">MeG22</strain>
    </source>
</reference>
<sequence length="39" mass="4703">MSHILLFYAEKLKLSNLCESETLKVLKKFFRSKEVPRKF</sequence>
<protein>
    <submittedName>
        <fullName evidence="1">Uncharacterized protein</fullName>
    </submittedName>
</protein>
<keyword evidence="2" id="KW-1185">Reference proteome</keyword>
<evidence type="ECO:0000313" key="2">
    <source>
        <dbReference type="Proteomes" id="UP001193389"/>
    </source>
</evidence>
<organism evidence="1 2">
    <name type="scientific">Aquipluma nitroreducens</name>
    <dbReference type="NCBI Taxonomy" id="2010828"/>
    <lineage>
        <taxon>Bacteria</taxon>
        <taxon>Pseudomonadati</taxon>
        <taxon>Bacteroidota</taxon>
        <taxon>Bacteroidia</taxon>
        <taxon>Marinilabiliales</taxon>
        <taxon>Prolixibacteraceae</taxon>
        <taxon>Aquipluma</taxon>
    </lineage>
</organism>